<sequence length="608" mass="67481">MQPVQQWTAIERKCLALLQRSNTKKHLFQVHAAIVKYSLHNNLNILAKFISSCASIAQMASSTPAAHLDTIAHARKVFDRRPCEGDTFVCNSMIQAHVGARQFVDSVNLYRHLRRTTSFSPDNFTFTSLAKSCGLSRALGEGLLMHSQVVKFGFCLDSYLATAVVDMYAKLGVLCSASKLFDEMSERSVASWTALIGGYVRCGDLNRAELLFDQMPEKDCVAFNAMIDGYVKAGDMNSARSLFDKMPHRNVVSWTSMIQGYCNVADIPSARFLFDSMPEKNQFSWNVMIGGYCQNKQPHEALALFRVMQSNTSLEPDEVTIVSILPAIADMGAVELGRWVHRYVGRRKLDRSTKVCTALIDMYAKCGETTKARRVFEQMPNKETTSWNALINGLAVNGGAREAMQVFADMQLQGFKPNEITMLGVLCACNHGGLIHEGRRWFGAMDGLGLTARIEHYGCMIDLLGRGGCLEEAESLIHSMPFEANGIILSSFLSACVNSKDFARAESVLNQAVNVEPGNDGNYVMLGNLYATDKRWGEVEEVKGLMKRNGARKKAGSSAIEIDGEVSEFIAGSKEHPLWEEIRLAIRQLREQMRCKEDSAYSIIPLCS</sequence>
<evidence type="ECO:0000313" key="4">
    <source>
        <dbReference type="Proteomes" id="UP001497516"/>
    </source>
</evidence>
<feature type="repeat" description="PPR" evidence="2">
    <location>
        <begin position="188"/>
        <end position="218"/>
    </location>
</feature>
<dbReference type="InterPro" id="IPR002885">
    <property type="entry name" value="PPR_rpt"/>
</dbReference>
<dbReference type="Pfam" id="PF20431">
    <property type="entry name" value="E_motif"/>
    <property type="match status" value="1"/>
</dbReference>
<dbReference type="AlphaFoldDB" id="A0AAV2CSE3"/>
<dbReference type="InterPro" id="IPR011990">
    <property type="entry name" value="TPR-like_helical_dom_sf"/>
</dbReference>
<dbReference type="Pfam" id="PF13041">
    <property type="entry name" value="PPR_2"/>
    <property type="match status" value="2"/>
</dbReference>
<evidence type="ECO:0000313" key="3">
    <source>
        <dbReference type="EMBL" id="CAL1359469.1"/>
    </source>
</evidence>
<evidence type="ECO:0000256" key="1">
    <source>
        <dbReference type="ARBA" id="ARBA00022737"/>
    </source>
</evidence>
<accession>A0AAV2CSE3</accession>
<dbReference type="EMBL" id="OZ034814">
    <property type="protein sequence ID" value="CAL1359469.1"/>
    <property type="molecule type" value="Genomic_DNA"/>
</dbReference>
<feature type="repeat" description="PPR" evidence="2">
    <location>
        <begin position="281"/>
        <end position="311"/>
    </location>
</feature>
<gene>
    <name evidence="3" type="ORF">LTRI10_LOCUS6951</name>
</gene>
<dbReference type="GO" id="GO:0003723">
    <property type="term" value="F:RNA binding"/>
    <property type="evidence" value="ECO:0007669"/>
    <property type="project" value="InterPro"/>
</dbReference>
<dbReference type="FunFam" id="1.25.40.10:FF:000184">
    <property type="entry name" value="Pentatricopeptide repeat-containing protein, chloroplastic"/>
    <property type="match status" value="1"/>
</dbReference>
<protein>
    <submittedName>
        <fullName evidence="3">Uncharacterized protein</fullName>
    </submittedName>
</protein>
<dbReference type="NCBIfam" id="TIGR00756">
    <property type="entry name" value="PPR"/>
    <property type="match status" value="6"/>
</dbReference>
<name>A0AAV2CSE3_9ROSI</name>
<dbReference type="InterPro" id="IPR046848">
    <property type="entry name" value="E_motif"/>
</dbReference>
<dbReference type="Pfam" id="PF01535">
    <property type="entry name" value="PPR"/>
    <property type="match status" value="4"/>
</dbReference>
<feature type="repeat" description="PPR" evidence="2">
    <location>
        <begin position="352"/>
        <end position="382"/>
    </location>
</feature>
<dbReference type="PROSITE" id="PS51375">
    <property type="entry name" value="PPR"/>
    <property type="match status" value="5"/>
</dbReference>
<dbReference type="PANTHER" id="PTHR47926:SF437">
    <property type="entry name" value="PENTACOTRIPEPTIDE-REPEAT REGION OF PRORP DOMAIN-CONTAINING PROTEIN"/>
    <property type="match status" value="1"/>
</dbReference>
<evidence type="ECO:0000256" key="2">
    <source>
        <dbReference type="PROSITE-ProRule" id="PRU00708"/>
    </source>
</evidence>
<dbReference type="GO" id="GO:0048731">
    <property type="term" value="P:system development"/>
    <property type="evidence" value="ECO:0007669"/>
    <property type="project" value="UniProtKB-ARBA"/>
</dbReference>
<feature type="repeat" description="PPR" evidence="2">
    <location>
        <begin position="219"/>
        <end position="253"/>
    </location>
</feature>
<proteinExistence type="predicted"/>
<feature type="repeat" description="PPR" evidence="2">
    <location>
        <begin position="383"/>
        <end position="417"/>
    </location>
</feature>
<dbReference type="PANTHER" id="PTHR47926">
    <property type="entry name" value="PENTATRICOPEPTIDE REPEAT-CONTAINING PROTEIN"/>
    <property type="match status" value="1"/>
</dbReference>
<dbReference type="FunFam" id="1.25.40.10:FF:000125">
    <property type="entry name" value="Pentatricopeptide repeat-containing protein"/>
    <property type="match status" value="1"/>
</dbReference>
<reference evidence="3 4" key="1">
    <citation type="submission" date="2024-04" db="EMBL/GenBank/DDBJ databases">
        <authorList>
            <person name="Fracassetti M."/>
        </authorList>
    </citation>
    <scope>NUCLEOTIDE SEQUENCE [LARGE SCALE GENOMIC DNA]</scope>
</reference>
<keyword evidence="4" id="KW-1185">Reference proteome</keyword>
<organism evidence="3 4">
    <name type="scientific">Linum trigynum</name>
    <dbReference type="NCBI Taxonomy" id="586398"/>
    <lineage>
        <taxon>Eukaryota</taxon>
        <taxon>Viridiplantae</taxon>
        <taxon>Streptophyta</taxon>
        <taxon>Embryophyta</taxon>
        <taxon>Tracheophyta</taxon>
        <taxon>Spermatophyta</taxon>
        <taxon>Magnoliopsida</taxon>
        <taxon>eudicotyledons</taxon>
        <taxon>Gunneridae</taxon>
        <taxon>Pentapetalae</taxon>
        <taxon>rosids</taxon>
        <taxon>fabids</taxon>
        <taxon>Malpighiales</taxon>
        <taxon>Linaceae</taxon>
        <taxon>Linum</taxon>
    </lineage>
</organism>
<dbReference type="InterPro" id="IPR046960">
    <property type="entry name" value="PPR_At4g14850-like_plant"/>
</dbReference>
<dbReference type="Proteomes" id="UP001497516">
    <property type="component" value="Chromosome 10"/>
</dbReference>
<dbReference type="Gene3D" id="1.25.40.10">
    <property type="entry name" value="Tetratricopeptide repeat domain"/>
    <property type="match status" value="4"/>
</dbReference>
<dbReference type="GO" id="GO:0009451">
    <property type="term" value="P:RNA modification"/>
    <property type="evidence" value="ECO:0007669"/>
    <property type="project" value="InterPro"/>
</dbReference>
<keyword evidence="1" id="KW-0677">Repeat</keyword>